<gene>
    <name evidence="2" type="ORF">FRACYDRAFT_271953</name>
</gene>
<dbReference type="Proteomes" id="UP000095751">
    <property type="component" value="Unassembled WGS sequence"/>
</dbReference>
<protein>
    <submittedName>
        <fullName evidence="2">Uncharacterized protein</fullName>
    </submittedName>
</protein>
<keyword evidence="1" id="KW-0472">Membrane</keyword>
<reference evidence="2 3" key="1">
    <citation type="submission" date="2016-09" db="EMBL/GenBank/DDBJ databases">
        <title>Extensive genetic diversity and differential bi-allelic expression allows diatom success in the polar Southern Ocean.</title>
        <authorList>
            <consortium name="DOE Joint Genome Institute"/>
            <person name="Mock T."/>
            <person name="Otillar R.P."/>
            <person name="Strauss J."/>
            <person name="Dupont C."/>
            <person name="Frickenhaus S."/>
            <person name="Maumus F."/>
            <person name="Mcmullan M."/>
            <person name="Sanges R."/>
            <person name="Schmutz J."/>
            <person name="Toseland A."/>
            <person name="Valas R."/>
            <person name="Veluchamy A."/>
            <person name="Ward B.J."/>
            <person name="Allen A."/>
            <person name="Barry K."/>
            <person name="Falciatore A."/>
            <person name="Ferrante M."/>
            <person name="Fortunato A.E."/>
            <person name="Gloeckner G."/>
            <person name="Gruber A."/>
            <person name="Hipkin R."/>
            <person name="Janech M."/>
            <person name="Kroth P."/>
            <person name="Leese F."/>
            <person name="Lindquist E."/>
            <person name="Lyon B.R."/>
            <person name="Martin J."/>
            <person name="Mayer C."/>
            <person name="Parker M."/>
            <person name="Quesneville H."/>
            <person name="Raymond J."/>
            <person name="Uhlig C."/>
            <person name="Valentin K.U."/>
            <person name="Worden A.Z."/>
            <person name="Armbrust E.V."/>
            <person name="Bowler C."/>
            <person name="Green B."/>
            <person name="Moulton V."/>
            <person name="Van Oosterhout C."/>
            <person name="Grigoriev I."/>
        </authorList>
    </citation>
    <scope>NUCLEOTIDE SEQUENCE [LARGE SCALE GENOMIC DNA]</scope>
    <source>
        <strain evidence="2 3">CCMP1102</strain>
    </source>
</reference>
<dbReference type="AlphaFoldDB" id="A0A1E7EPT3"/>
<dbReference type="KEGG" id="fcy:FRACYDRAFT_271953"/>
<name>A0A1E7EPT3_9STRA</name>
<dbReference type="InParanoid" id="A0A1E7EPT3"/>
<evidence type="ECO:0000313" key="2">
    <source>
        <dbReference type="EMBL" id="OEU07543.1"/>
    </source>
</evidence>
<keyword evidence="3" id="KW-1185">Reference proteome</keyword>
<accession>A0A1E7EPT3</accession>
<evidence type="ECO:0000256" key="1">
    <source>
        <dbReference type="SAM" id="Phobius"/>
    </source>
</evidence>
<keyword evidence="1" id="KW-1133">Transmembrane helix</keyword>
<evidence type="ECO:0000313" key="3">
    <source>
        <dbReference type="Proteomes" id="UP000095751"/>
    </source>
</evidence>
<organism evidence="2 3">
    <name type="scientific">Fragilariopsis cylindrus CCMP1102</name>
    <dbReference type="NCBI Taxonomy" id="635003"/>
    <lineage>
        <taxon>Eukaryota</taxon>
        <taxon>Sar</taxon>
        <taxon>Stramenopiles</taxon>
        <taxon>Ochrophyta</taxon>
        <taxon>Bacillariophyta</taxon>
        <taxon>Bacillariophyceae</taxon>
        <taxon>Bacillariophycidae</taxon>
        <taxon>Bacillariales</taxon>
        <taxon>Bacillariaceae</taxon>
        <taxon>Fragilariopsis</taxon>
    </lineage>
</organism>
<sequence>MFLHRSSIPNLDLGGAPSSIPSTVPSSFYSQVLTQSAAPNNLELKVLFLLALFLLVLIQRKWWRTKGLFQISVWNSSSLPSAIPS</sequence>
<feature type="transmembrane region" description="Helical" evidence="1">
    <location>
        <begin position="42"/>
        <end position="58"/>
    </location>
</feature>
<keyword evidence="1" id="KW-0812">Transmembrane</keyword>
<dbReference type="EMBL" id="KV784385">
    <property type="protein sequence ID" value="OEU07543.1"/>
    <property type="molecule type" value="Genomic_DNA"/>
</dbReference>
<proteinExistence type="predicted"/>